<evidence type="ECO:0000256" key="1">
    <source>
        <dbReference type="ARBA" id="ARBA00004370"/>
    </source>
</evidence>
<feature type="transmembrane region" description="Helical" evidence="5">
    <location>
        <begin position="9"/>
        <end position="29"/>
    </location>
</feature>
<dbReference type="PANTHER" id="PTHR32089:SF70">
    <property type="entry name" value="ENERGY TAXIS MODULATING METHYL ACCEPTING SENSORY TRANSDUCER"/>
    <property type="match status" value="1"/>
</dbReference>
<accession>A0ABS2HER3</accession>
<evidence type="ECO:0000259" key="6">
    <source>
        <dbReference type="PROSITE" id="PS50111"/>
    </source>
</evidence>
<dbReference type="SMART" id="SM00283">
    <property type="entry name" value="MA"/>
    <property type="match status" value="1"/>
</dbReference>
<keyword evidence="5" id="KW-0472">Membrane</keyword>
<evidence type="ECO:0000259" key="7">
    <source>
        <dbReference type="PROSITE" id="PS50885"/>
    </source>
</evidence>
<feature type="domain" description="HAMP" evidence="7">
    <location>
        <begin position="332"/>
        <end position="384"/>
    </location>
</feature>
<dbReference type="InterPro" id="IPR004090">
    <property type="entry name" value="Chemotax_Me-accpt_rcpt"/>
</dbReference>
<evidence type="ECO:0000256" key="4">
    <source>
        <dbReference type="PROSITE-ProRule" id="PRU00284"/>
    </source>
</evidence>
<comment type="similarity">
    <text evidence="3">Belongs to the methyl-accepting chemotaxis (MCP) protein family.</text>
</comment>
<gene>
    <name evidence="8" type="ORF">JQC93_06580</name>
</gene>
<dbReference type="PRINTS" id="PR00260">
    <property type="entry name" value="CHEMTRNSDUCR"/>
</dbReference>
<protein>
    <submittedName>
        <fullName evidence="8">Methyl-accepting chemotaxis protein</fullName>
    </submittedName>
</protein>
<dbReference type="Gene3D" id="1.10.287.950">
    <property type="entry name" value="Methyl-accepting chemotaxis protein"/>
    <property type="match status" value="1"/>
</dbReference>
<dbReference type="RefSeq" id="WP_205157678.1">
    <property type="nucleotide sequence ID" value="NZ_JAFEUM010000002.1"/>
</dbReference>
<dbReference type="Proteomes" id="UP000809621">
    <property type="component" value="Unassembled WGS sequence"/>
</dbReference>
<dbReference type="PROSITE" id="PS50885">
    <property type="entry name" value="HAMP"/>
    <property type="match status" value="1"/>
</dbReference>
<evidence type="ECO:0000256" key="5">
    <source>
        <dbReference type="SAM" id="Phobius"/>
    </source>
</evidence>
<comment type="subcellular location">
    <subcellularLocation>
        <location evidence="1">Membrane</location>
    </subcellularLocation>
</comment>
<dbReference type="CDD" id="cd06225">
    <property type="entry name" value="HAMP"/>
    <property type="match status" value="1"/>
</dbReference>
<dbReference type="Pfam" id="PF00672">
    <property type="entry name" value="HAMP"/>
    <property type="match status" value="1"/>
</dbReference>
<dbReference type="PROSITE" id="PS50111">
    <property type="entry name" value="CHEMOTAXIS_TRANSDUC_2"/>
    <property type="match status" value="1"/>
</dbReference>
<dbReference type="InterPro" id="IPR004089">
    <property type="entry name" value="MCPsignal_dom"/>
</dbReference>
<evidence type="ECO:0000256" key="2">
    <source>
        <dbReference type="ARBA" id="ARBA00023224"/>
    </source>
</evidence>
<evidence type="ECO:0000313" key="9">
    <source>
        <dbReference type="Proteomes" id="UP000809621"/>
    </source>
</evidence>
<feature type="domain" description="Methyl-accepting transducer" evidence="6">
    <location>
        <begin position="389"/>
        <end position="625"/>
    </location>
</feature>
<evidence type="ECO:0000256" key="3">
    <source>
        <dbReference type="ARBA" id="ARBA00029447"/>
    </source>
</evidence>
<dbReference type="SUPFAM" id="SSF58104">
    <property type="entry name" value="Methyl-accepting chemotaxis protein (MCP) signaling domain"/>
    <property type="match status" value="1"/>
</dbReference>
<keyword evidence="5" id="KW-0812">Transmembrane</keyword>
<keyword evidence="9" id="KW-1185">Reference proteome</keyword>
<dbReference type="PANTHER" id="PTHR32089">
    <property type="entry name" value="METHYL-ACCEPTING CHEMOTAXIS PROTEIN MCPB"/>
    <property type="match status" value="1"/>
</dbReference>
<dbReference type="EMBL" id="JAFEUM010000002">
    <property type="protein sequence ID" value="MBM7036073.1"/>
    <property type="molecule type" value="Genomic_DNA"/>
</dbReference>
<name>A0ABS2HER3_9VIBR</name>
<organism evidence="8 9">
    <name type="scientific">Vibrio ulleungensis</name>
    <dbReference type="NCBI Taxonomy" id="2807619"/>
    <lineage>
        <taxon>Bacteria</taxon>
        <taxon>Pseudomonadati</taxon>
        <taxon>Pseudomonadota</taxon>
        <taxon>Gammaproteobacteria</taxon>
        <taxon>Vibrionales</taxon>
        <taxon>Vibrionaceae</taxon>
        <taxon>Vibrio</taxon>
    </lineage>
</organism>
<dbReference type="InterPro" id="IPR024478">
    <property type="entry name" value="HlyB_4HB_MCP"/>
</dbReference>
<dbReference type="Pfam" id="PF12729">
    <property type="entry name" value="4HB_MCP_1"/>
    <property type="match status" value="1"/>
</dbReference>
<reference evidence="8 9" key="1">
    <citation type="submission" date="2021-02" db="EMBL/GenBank/DDBJ databases">
        <authorList>
            <person name="Park J.-S."/>
        </authorList>
    </citation>
    <scope>NUCLEOTIDE SEQUENCE [LARGE SCALE GENOMIC DNA]</scope>
    <source>
        <strain evidence="8 9">188UL20-2</strain>
    </source>
</reference>
<evidence type="ECO:0000313" key="8">
    <source>
        <dbReference type="EMBL" id="MBM7036073.1"/>
    </source>
</evidence>
<proteinExistence type="inferred from homology"/>
<keyword evidence="5" id="KW-1133">Transmembrane helix</keyword>
<dbReference type="SMART" id="SM00304">
    <property type="entry name" value="HAMP"/>
    <property type="match status" value="1"/>
</dbReference>
<comment type="caution">
    <text evidence="8">The sequence shown here is derived from an EMBL/GenBank/DDBJ whole genome shotgun (WGS) entry which is preliminary data.</text>
</comment>
<dbReference type="InterPro" id="IPR003660">
    <property type="entry name" value="HAMP_dom"/>
</dbReference>
<dbReference type="Pfam" id="PF00015">
    <property type="entry name" value="MCPsignal"/>
    <property type="match status" value="1"/>
</dbReference>
<feature type="transmembrane region" description="Helical" evidence="5">
    <location>
        <begin position="308"/>
        <end position="331"/>
    </location>
</feature>
<sequence length="664" mass="72538">MNLSVVQRTLFSFLVLFSFIVILTTISLMNTNTLNGQLRTTVDHLAPKAEQTNRLSGVLLNVSRLVSLHAITDDAQEREVLRQQATTLIATFDQIATTLTKHAANDVEYQSFMAQISEQSQSLFATADQQFVTRENWIQANNRQGQLATEFMQEWEFFSFDIESVIEGTSSANKWMVEGLKSDGELLGRAIEKALFSLDIDQQNTHLLAVASHHKSMLTKQQQLRAAGNTDIANLDQYYQLAQAATSDGGLLQSLSATSDLLAQQNQNLTTISEVVDLTLPLMDQASALVEVELANAKGDAQNTSQTAYVQMLVLVGIAVAISSAVIWSIISNIRHSLKRIMGQIEHLVAGDFTHQVDVKTSDEFGQISNHLNTLNEQLDQIIGAVVINTQKLASGAETGMRSSQETRSLIDDQKQAIEQAAEAFNDMNVGIHEVSGLADGAKIDIEKVVSLAEQGQSDVNVTHQIVQSLRDEMKEAVAKAHDLKTQSQDISSILDVIRAIADQTNLLALNAAIEAARAGEQGRGFAVVADEVRVLAGRTQEATVEILNVIQGLQESSSEAVTIMEHGDDKATQCFSQTEKNELQLQGIAELLQQVKSNSVRIAGTAQDKMRVAEQVDNSMKEIVQLGESTVVEAVKNAEVSRTLLAQSEQQSEQVSAFKLRQA</sequence>
<keyword evidence="2 4" id="KW-0807">Transducer</keyword>